<dbReference type="Gene3D" id="3.30.2010.10">
    <property type="entry name" value="Metalloproteases ('zincins'), catalytic domain"/>
    <property type="match status" value="1"/>
</dbReference>
<keyword evidence="2" id="KW-0645">Protease</keyword>
<dbReference type="Pfam" id="PF01435">
    <property type="entry name" value="Peptidase_M48"/>
    <property type="match status" value="1"/>
</dbReference>
<feature type="transmembrane region" description="Helical" evidence="7">
    <location>
        <begin position="42"/>
        <end position="65"/>
    </location>
</feature>
<dbReference type="InterPro" id="IPR052173">
    <property type="entry name" value="Beta-lactam_resp_regulator"/>
</dbReference>
<comment type="cofactor">
    <cofactor evidence="1">
        <name>Zn(2+)</name>
        <dbReference type="ChEBI" id="CHEBI:29105"/>
    </cofactor>
</comment>
<keyword evidence="4" id="KW-0378">Hydrolase</keyword>
<evidence type="ECO:0000256" key="7">
    <source>
        <dbReference type="SAM" id="Phobius"/>
    </source>
</evidence>
<evidence type="ECO:0000313" key="9">
    <source>
        <dbReference type="EMBL" id="OIQ66173.1"/>
    </source>
</evidence>
<dbReference type="GO" id="GO:0046872">
    <property type="term" value="F:metal ion binding"/>
    <property type="evidence" value="ECO:0007669"/>
    <property type="project" value="UniProtKB-KW"/>
</dbReference>
<evidence type="ECO:0000256" key="2">
    <source>
        <dbReference type="ARBA" id="ARBA00022670"/>
    </source>
</evidence>
<evidence type="ECO:0000256" key="5">
    <source>
        <dbReference type="ARBA" id="ARBA00022833"/>
    </source>
</evidence>
<feature type="transmembrane region" description="Helical" evidence="7">
    <location>
        <begin position="297"/>
        <end position="320"/>
    </location>
</feature>
<dbReference type="EMBL" id="MLJW01006786">
    <property type="protein sequence ID" value="OIQ66173.1"/>
    <property type="molecule type" value="Genomic_DNA"/>
</dbReference>
<keyword evidence="7" id="KW-1133">Transmembrane helix</keyword>
<dbReference type="GO" id="GO:0006508">
    <property type="term" value="P:proteolysis"/>
    <property type="evidence" value="ECO:0007669"/>
    <property type="project" value="UniProtKB-KW"/>
</dbReference>
<evidence type="ECO:0000259" key="8">
    <source>
        <dbReference type="Pfam" id="PF01435"/>
    </source>
</evidence>
<accession>A0A1J5PRH1</accession>
<evidence type="ECO:0000256" key="4">
    <source>
        <dbReference type="ARBA" id="ARBA00022801"/>
    </source>
</evidence>
<keyword evidence="7" id="KW-0812">Transmembrane</keyword>
<dbReference type="InterPro" id="IPR001915">
    <property type="entry name" value="Peptidase_M48"/>
</dbReference>
<keyword evidence="6" id="KW-0482">Metalloprotease</keyword>
<sequence length="328" mass="34148">MTALVLAAALLVLLGVGATAGPRVLDGLGPAFSARPRLGMAIWTISAAIWTLAFLALGPLLTWSFTGAGLPGQVGAVCRRCLAAANPLSGLSPMWTTDVPALAMLLIPSSLAVGLVTAAIVRHARSREHLRAHVHALAVVAEQRILEGTRVWLTPAMDRTVYSLPTRGARVVISQGALDVLSPDQVTAVLSHERTHIRQRHHLLLWALRSLQDVLRPVPLISAAAPAVAALAEMAADDRARHASGTRALAGALLALHGSGSGSVLGAPELALHTDAPDTRVRIRRLAEASPPASRRLAALTGAYLMAMTAAIALIVTPYASLALKGTC</sequence>
<protein>
    <submittedName>
        <fullName evidence="9">Peptidase family M48</fullName>
    </submittedName>
</protein>
<organism evidence="9">
    <name type="scientific">mine drainage metagenome</name>
    <dbReference type="NCBI Taxonomy" id="410659"/>
    <lineage>
        <taxon>unclassified sequences</taxon>
        <taxon>metagenomes</taxon>
        <taxon>ecological metagenomes</taxon>
    </lineage>
</organism>
<name>A0A1J5PRH1_9ZZZZ</name>
<keyword evidence="7" id="KW-0472">Membrane</keyword>
<evidence type="ECO:0000256" key="3">
    <source>
        <dbReference type="ARBA" id="ARBA00022723"/>
    </source>
</evidence>
<dbReference type="PANTHER" id="PTHR34978:SF3">
    <property type="entry name" value="SLR0241 PROTEIN"/>
    <property type="match status" value="1"/>
</dbReference>
<keyword evidence="3" id="KW-0479">Metal-binding</keyword>
<feature type="domain" description="Peptidase M48" evidence="8">
    <location>
        <begin position="164"/>
        <end position="212"/>
    </location>
</feature>
<proteinExistence type="predicted"/>
<reference evidence="9" key="1">
    <citation type="submission" date="2016-10" db="EMBL/GenBank/DDBJ databases">
        <title>Sequence of Gallionella enrichment culture.</title>
        <authorList>
            <person name="Poehlein A."/>
            <person name="Muehling M."/>
            <person name="Daniel R."/>
        </authorList>
    </citation>
    <scope>NUCLEOTIDE SEQUENCE</scope>
</reference>
<keyword evidence="5" id="KW-0862">Zinc</keyword>
<comment type="caution">
    <text evidence="9">The sequence shown here is derived from an EMBL/GenBank/DDBJ whole genome shotgun (WGS) entry which is preliminary data.</text>
</comment>
<evidence type="ECO:0000256" key="1">
    <source>
        <dbReference type="ARBA" id="ARBA00001947"/>
    </source>
</evidence>
<dbReference type="PANTHER" id="PTHR34978">
    <property type="entry name" value="POSSIBLE SENSOR-TRANSDUCER PROTEIN BLAR"/>
    <property type="match status" value="1"/>
</dbReference>
<evidence type="ECO:0000256" key="6">
    <source>
        <dbReference type="ARBA" id="ARBA00023049"/>
    </source>
</evidence>
<gene>
    <name evidence="9" type="ORF">GALL_522620</name>
</gene>
<dbReference type="GO" id="GO:0004222">
    <property type="term" value="F:metalloendopeptidase activity"/>
    <property type="evidence" value="ECO:0007669"/>
    <property type="project" value="InterPro"/>
</dbReference>
<dbReference type="AlphaFoldDB" id="A0A1J5PRH1"/>
<feature type="transmembrane region" description="Helical" evidence="7">
    <location>
        <begin position="101"/>
        <end position="121"/>
    </location>
</feature>